<proteinExistence type="predicted"/>
<feature type="transmembrane region" description="Helical" evidence="7">
    <location>
        <begin position="201"/>
        <end position="222"/>
    </location>
</feature>
<dbReference type="EMBL" id="PGFE01000005">
    <property type="protein sequence ID" value="PJJ69272.1"/>
    <property type="molecule type" value="Genomic_DNA"/>
</dbReference>
<feature type="transmembrane region" description="Helical" evidence="7">
    <location>
        <begin position="329"/>
        <end position="348"/>
    </location>
</feature>
<evidence type="ECO:0000256" key="6">
    <source>
        <dbReference type="ARBA" id="ARBA00023136"/>
    </source>
</evidence>
<dbReference type="Proteomes" id="UP000231693">
    <property type="component" value="Unassembled WGS sequence"/>
</dbReference>
<dbReference type="GO" id="GO:0005886">
    <property type="term" value="C:plasma membrane"/>
    <property type="evidence" value="ECO:0007669"/>
    <property type="project" value="UniProtKB-SubCell"/>
</dbReference>
<evidence type="ECO:0000256" key="1">
    <source>
        <dbReference type="ARBA" id="ARBA00004651"/>
    </source>
</evidence>
<evidence type="ECO:0000256" key="7">
    <source>
        <dbReference type="SAM" id="Phobius"/>
    </source>
</evidence>
<comment type="caution">
    <text evidence="8">The sequence shown here is derived from an EMBL/GenBank/DDBJ whole genome shotgun (WGS) entry which is preliminary data.</text>
</comment>
<dbReference type="InterPro" id="IPR047135">
    <property type="entry name" value="YsiQ"/>
</dbReference>
<accession>A0A2M9CD08</accession>
<dbReference type="GO" id="GO:0042910">
    <property type="term" value="F:xenobiotic transmembrane transporter activity"/>
    <property type="evidence" value="ECO:0007669"/>
    <property type="project" value="InterPro"/>
</dbReference>
<dbReference type="InterPro" id="IPR048279">
    <property type="entry name" value="MdtK-like"/>
</dbReference>
<keyword evidence="6 7" id="KW-0472">Membrane</keyword>
<keyword evidence="9" id="KW-1185">Reference proteome</keyword>
<evidence type="ECO:0000313" key="9">
    <source>
        <dbReference type="Proteomes" id="UP000231693"/>
    </source>
</evidence>
<keyword evidence="5 7" id="KW-1133">Transmembrane helix</keyword>
<feature type="transmembrane region" description="Helical" evidence="7">
    <location>
        <begin position="429"/>
        <end position="447"/>
    </location>
</feature>
<keyword evidence="2" id="KW-0813">Transport</keyword>
<gene>
    <name evidence="8" type="ORF">CLV28_2735</name>
</gene>
<dbReference type="OrthoDB" id="9780160at2"/>
<feature type="transmembrane region" description="Helical" evidence="7">
    <location>
        <begin position="249"/>
        <end position="275"/>
    </location>
</feature>
<sequence length="461" mass="48311">MSGLTAFAPPAVRGDFARRLLLIALPITLQTIVFSSKGIVDAVMLGSQDGADVAAIGIASRATFVVTIFLIGLSTGAAQIGAQVWGSGAAGRETRLRQTVWLGWAASAVFGLVAFVAFFAFGEQVIGTSTSSPVVIERGAEFLKIVSFTFLLFPYTSSLAAGLRVMHQPTISMIYALVGVGLNVALNAVLIFGLLGAPAMGITGAAIGTLVSAVVETGLLWLHLRVRRHVLAAFPRAELRAVRRPEVGLLLRLSVPAALNSTLWALGVFVFYAIVGGASVESVTALAVLSPVESLSLAFTLGLANAAAVLVGGTLGARRPDDAYAQALGLIRVGVLVGAVTALVVWALKVPVLALFPGLSPASLDLTGTLYTLMAVSFVLKSVSMVMVLGVLRAGGEARFCLLLDVFAQWVVLLPLAAVLRFVVGVDPVWLYCLLLVEEAVRIAIAGRRIRSRKWLRSLVD</sequence>
<feature type="transmembrane region" description="Helical" evidence="7">
    <location>
        <begin position="142"/>
        <end position="162"/>
    </location>
</feature>
<feature type="transmembrane region" description="Helical" evidence="7">
    <location>
        <begin position="174"/>
        <end position="195"/>
    </location>
</feature>
<dbReference type="Pfam" id="PF01554">
    <property type="entry name" value="MatE"/>
    <property type="match status" value="2"/>
</dbReference>
<dbReference type="RefSeq" id="WP_100423878.1">
    <property type="nucleotide sequence ID" value="NZ_BOOX01000005.1"/>
</dbReference>
<evidence type="ECO:0000256" key="5">
    <source>
        <dbReference type="ARBA" id="ARBA00022989"/>
    </source>
</evidence>
<feature type="transmembrane region" description="Helical" evidence="7">
    <location>
        <begin position="60"/>
        <end position="80"/>
    </location>
</feature>
<evidence type="ECO:0000256" key="4">
    <source>
        <dbReference type="ARBA" id="ARBA00022692"/>
    </source>
</evidence>
<feature type="transmembrane region" description="Helical" evidence="7">
    <location>
        <begin position="295"/>
        <end position="317"/>
    </location>
</feature>
<dbReference type="AlphaFoldDB" id="A0A2M9CD08"/>
<dbReference type="PIRSF" id="PIRSF006603">
    <property type="entry name" value="DinF"/>
    <property type="match status" value="1"/>
</dbReference>
<feature type="transmembrane region" description="Helical" evidence="7">
    <location>
        <begin position="20"/>
        <end position="40"/>
    </location>
</feature>
<dbReference type="NCBIfam" id="TIGR00797">
    <property type="entry name" value="matE"/>
    <property type="match status" value="1"/>
</dbReference>
<dbReference type="GO" id="GO:0015297">
    <property type="term" value="F:antiporter activity"/>
    <property type="evidence" value="ECO:0007669"/>
    <property type="project" value="InterPro"/>
</dbReference>
<organism evidence="8 9">
    <name type="scientific">Sediminihabitans luteus</name>
    <dbReference type="NCBI Taxonomy" id="1138585"/>
    <lineage>
        <taxon>Bacteria</taxon>
        <taxon>Bacillati</taxon>
        <taxon>Actinomycetota</taxon>
        <taxon>Actinomycetes</taxon>
        <taxon>Micrococcales</taxon>
        <taxon>Cellulomonadaceae</taxon>
        <taxon>Sediminihabitans</taxon>
    </lineage>
</organism>
<feature type="transmembrane region" description="Helical" evidence="7">
    <location>
        <begin position="368"/>
        <end position="390"/>
    </location>
</feature>
<keyword evidence="3" id="KW-1003">Cell membrane</keyword>
<feature type="transmembrane region" description="Helical" evidence="7">
    <location>
        <begin position="101"/>
        <end position="122"/>
    </location>
</feature>
<dbReference type="PANTHER" id="PTHR42925">
    <property type="entry name" value="MULTIDRUG AND TOXIN EFFLUX PROTEIN MATE FAMILY"/>
    <property type="match status" value="1"/>
</dbReference>
<evidence type="ECO:0000256" key="2">
    <source>
        <dbReference type="ARBA" id="ARBA00022448"/>
    </source>
</evidence>
<name>A0A2M9CD08_9CELL</name>
<evidence type="ECO:0000313" key="8">
    <source>
        <dbReference type="EMBL" id="PJJ69272.1"/>
    </source>
</evidence>
<protein>
    <submittedName>
        <fullName evidence="8">Putative MATE family efflux protein</fullName>
    </submittedName>
</protein>
<feature type="transmembrane region" description="Helical" evidence="7">
    <location>
        <begin position="402"/>
        <end position="423"/>
    </location>
</feature>
<reference evidence="8 9" key="1">
    <citation type="submission" date="2017-11" db="EMBL/GenBank/DDBJ databases">
        <title>Genomic Encyclopedia of Archaeal and Bacterial Type Strains, Phase II (KMG-II): From Individual Species to Whole Genera.</title>
        <authorList>
            <person name="Goeker M."/>
        </authorList>
    </citation>
    <scope>NUCLEOTIDE SEQUENCE [LARGE SCALE GENOMIC DNA]</scope>
    <source>
        <strain evidence="8 9">DSM 25478</strain>
    </source>
</reference>
<comment type="subcellular location">
    <subcellularLocation>
        <location evidence="1">Cell membrane</location>
        <topology evidence="1">Multi-pass membrane protein</topology>
    </subcellularLocation>
</comment>
<dbReference type="PANTHER" id="PTHR42925:SF2">
    <property type="entry name" value="NA+ DRIVEN MULTIDRUG EFFLUX PUMP"/>
    <property type="match status" value="1"/>
</dbReference>
<evidence type="ECO:0000256" key="3">
    <source>
        <dbReference type="ARBA" id="ARBA00022475"/>
    </source>
</evidence>
<dbReference type="InterPro" id="IPR002528">
    <property type="entry name" value="MATE_fam"/>
</dbReference>
<keyword evidence="4 7" id="KW-0812">Transmembrane</keyword>